<evidence type="ECO:0000313" key="3">
    <source>
        <dbReference type="Proteomes" id="UP000199514"/>
    </source>
</evidence>
<evidence type="ECO:0000256" key="1">
    <source>
        <dbReference type="SAM" id="Phobius"/>
    </source>
</evidence>
<accession>A0A1I1IBI3</accession>
<name>A0A1I1IBI3_9BACT</name>
<keyword evidence="1" id="KW-0472">Membrane</keyword>
<dbReference type="OrthoDB" id="821826at2"/>
<keyword evidence="1" id="KW-1133">Transmembrane helix</keyword>
<dbReference type="RefSeq" id="WP_091510929.1">
    <property type="nucleotide sequence ID" value="NZ_FOLE01000004.1"/>
</dbReference>
<evidence type="ECO:0000313" key="2">
    <source>
        <dbReference type="EMBL" id="SFC30650.1"/>
    </source>
</evidence>
<reference evidence="2 3" key="1">
    <citation type="submission" date="2016-10" db="EMBL/GenBank/DDBJ databases">
        <authorList>
            <person name="de Groot N.N."/>
        </authorList>
    </citation>
    <scope>NUCLEOTIDE SEQUENCE [LARGE SCALE GENOMIC DNA]</scope>
    <source>
        <strain evidence="2 3">DSM 6793</strain>
    </source>
</reference>
<feature type="transmembrane region" description="Helical" evidence="1">
    <location>
        <begin position="12"/>
        <end position="29"/>
    </location>
</feature>
<protein>
    <submittedName>
        <fullName evidence="2">Uncharacterized protein</fullName>
    </submittedName>
</protein>
<gene>
    <name evidence="2" type="ORF">SAMN05421780_104190</name>
</gene>
<dbReference type="Proteomes" id="UP000199514">
    <property type="component" value="Unassembled WGS sequence"/>
</dbReference>
<dbReference type="AlphaFoldDB" id="A0A1I1IBI3"/>
<proteinExistence type="predicted"/>
<dbReference type="EMBL" id="FOLE01000004">
    <property type="protein sequence ID" value="SFC30650.1"/>
    <property type="molecule type" value="Genomic_DNA"/>
</dbReference>
<organism evidence="2 3">
    <name type="scientific">Flexibacter flexilis DSM 6793</name>
    <dbReference type="NCBI Taxonomy" id="927664"/>
    <lineage>
        <taxon>Bacteria</taxon>
        <taxon>Pseudomonadati</taxon>
        <taxon>Bacteroidota</taxon>
        <taxon>Cytophagia</taxon>
        <taxon>Cytophagales</taxon>
        <taxon>Flexibacteraceae</taxon>
        <taxon>Flexibacter</taxon>
    </lineage>
</organism>
<keyword evidence="3" id="KW-1185">Reference proteome</keyword>
<sequence>MKISISEAIQKYGFEFLAIFIGVFAAFALESWNENRKDDFTEIKILSEIHNGLNQDIKDIDVNMQGHRMGQQATSYFGRLILNKKTSNDSLVLNYFVLFRGFISVQNISGYETLKSKGLEIIKNDSLRAEILSLYENDYNSLRKLEESYSELAFFKNYYHDFNQVLAPNFTLDENGKITGINKPLKLSESDKKILITNLWMMNANRKFMLSGYTEVKEKIVKLQKRIDKELKR</sequence>
<keyword evidence="1" id="KW-0812">Transmembrane</keyword>